<dbReference type="GO" id="GO:0005635">
    <property type="term" value="C:nuclear envelope"/>
    <property type="evidence" value="ECO:0007669"/>
    <property type="project" value="TreeGrafter"/>
</dbReference>
<evidence type="ECO:0000259" key="35">
    <source>
        <dbReference type="PROSITE" id="PS51412"/>
    </source>
</evidence>
<evidence type="ECO:0000256" key="22">
    <source>
        <dbReference type="ARBA" id="ARBA00022990"/>
    </source>
</evidence>
<feature type="disulfide bond" evidence="32">
    <location>
        <begin position="102"/>
        <end position="117"/>
    </location>
</feature>
<dbReference type="GO" id="GO:0005576">
    <property type="term" value="C:extracellular region"/>
    <property type="evidence" value="ECO:0007669"/>
    <property type="project" value="UniProtKB-SubCell"/>
</dbReference>
<dbReference type="CDD" id="cd00112">
    <property type="entry name" value="LDLa"/>
    <property type="match status" value="1"/>
</dbReference>
<evidence type="ECO:0000256" key="17">
    <source>
        <dbReference type="ARBA" id="ARBA00022737"/>
    </source>
</evidence>
<dbReference type="InterPro" id="IPR020863">
    <property type="entry name" value="MACPF_CS"/>
</dbReference>
<evidence type="ECO:0000256" key="7">
    <source>
        <dbReference type="ARBA" id="ARBA00022448"/>
    </source>
</evidence>
<sequence>MTTFWSFVLFLFVLRQSAVRSVAPINCVWGPWSPWSPCNACTKTQTQIRSVSVYPQFEGSPCSGPSLRTQNCETTQGCPLEEGCGNRFRCQSGKCVSQSLVCNGDQDCEDGSDEWKCSSQSVCDLQRPPPQIEASGQGYDVVKEEFRASVINTQVFGGQCRKVFSGDHQNFYRLPQSALGYYFQVAAKNDFSSEFYESSWNYINRIENRESTTGTTSGHNHFTSTEELKKIQSKQLVEVSSDIEVARVQNQSPQYLPISEDFWRALSSLPVVYDYSAYHSVLDRFGTHYVSEGTLGGRFRALLYFSLDFIESRRKKVQDFHECVKKTHTVLFFIRWTTERCRSYYNEIENFSKPENSNSQNLKSVSVIGGHPAYISKLQTLDVNNAAGNLNTFSMWAGSVKNLPVLTNYKTRPLYELVKEVSCSDVKKLHLKQATEEYLRERDSCHCSPCRNNGLSVLRGGVCVCVCKLGTNGLACEHGAPVNEQPGVIDGGWSCWSEWSSCSSGRRSRTRSCTHPQPQNGRDCVGDAAETRSCDEEEELQYLRTVQPHCFDQSLEPTKSCPGPPALHNGLVLREMDLQVSVVLQVLSQASSQDSALLKPAEEQLRHWENQPGFYSILQTIFNNHVLDLNVRWLAVLYFKNGIDRYWRRGAPNAISEEEKSSLRAGLITNFNEPVHQIATQIAVLIAKVARLDCPRQWPELVPVLLEAIKHPDELHQHRALLTLTHVIKTLASKRLSADRALFQHLASSIYSFACSLWSHHTDTFLLKIQSGEPHVALSALEHTLLSLKVLRKLTVNGFVEPHQNMEVMGFLGAVFERLRQFLECCGHVDEAHACREKLEKIIILYTKVFLDFLDTHPHSFIPLIQRTLEFSVSFVFTEQGDGLVFERFIVQCMNLIKMIIKNDAYRPAKNLEDSKAENLEAHRIKSSFFTHSTLTEICKRLVSKYFLLTQEELTMWEEDPESFAVEETGGDSWKYSLRPCTEVLFLDLFHNYSQTLTPVLLDMVHTLQGFSNIDDPVQMLMKDSVYNAVGLAAYELFDSVDFDQWFKNQLLMELQFNHIRYKVIRRRVIWLVGQWISVKFRPELRPLLYEIILGLLQDPDLVVRIETATTLKLNILYTPFFNSSSPVDDFEFRTEQFLPYVESIFALLFQLLQQVTECDSKMQILHVISCVIERVGMQIRPYIGCLVQYLPLLWKQSEEHNMLRCAILTTLIHLVKGLGSESRNLYPFLLPVIQLSTDVSQPPHVYLLEDGLELWLVTLENSPALSPELLRIFQNMSALLEMSTENVRTCFQIINSYVYLSATDFLQSYGEALCRSFCEFLKDITAEGQVQVLKVVEIALKVSPVLASLMFQPLLPAVFRGVIEGERYPVVMSTYLGIIGRILLQNSSLFSSMLTQMAMEFKQEPEQLLGNLMEMWVDRMDNITQPERRKLSSLALLSLLPSENSVVQEKFCGIVNICVESLHDVMTEDPETETFKDCMLVSGGEEPKFSEDEEPPTEQDKRRKVLALEDPVHTVSLQQCVYEKLKLQQGIMGDQGFQSLMETVDTEIVHQLQEFLQGL</sequence>
<dbReference type="SUPFAM" id="SSF48371">
    <property type="entry name" value="ARM repeat"/>
    <property type="match status" value="1"/>
</dbReference>
<evidence type="ECO:0000256" key="23">
    <source>
        <dbReference type="ARBA" id="ARBA00023058"/>
    </source>
</evidence>
<dbReference type="Pfam" id="PF00090">
    <property type="entry name" value="TSP_1"/>
    <property type="match status" value="2"/>
</dbReference>
<dbReference type="GO" id="GO:0031267">
    <property type="term" value="F:small GTPase binding"/>
    <property type="evidence" value="ECO:0007669"/>
    <property type="project" value="InterPro"/>
</dbReference>
<dbReference type="GO" id="GO:0031640">
    <property type="term" value="P:killing of cells of another organism"/>
    <property type="evidence" value="ECO:0007669"/>
    <property type="project" value="UniProtKB-KW"/>
</dbReference>
<evidence type="ECO:0000256" key="33">
    <source>
        <dbReference type="SAM" id="SignalP"/>
    </source>
</evidence>
<evidence type="ECO:0000256" key="21">
    <source>
        <dbReference type="ARBA" id="ARBA00022927"/>
    </source>
</evidence>
<dbReference type="InterPro" id="IPR048831">
    <property type="entry name" value="C8A_B_C6_EGF-like"/>
</dbReference>
<keyword evidence="14" id="KW-0399">Innate immunity</keyword>
<dbReference type="Pfam" id="PF01823">
    <property type="entry name" value="MACPF"/>
    <property type="match status" value="1"/>
</dbReference>
<evidence type="ECO:0000313" key="36">
    <source>
        <dbReference type="EMBL" id="KAG7331914.1"/>
    </source>
</evidence>
<evidence type="ECO:0000256" key="8">
    <source>
        <dbReference type="ARBA" id="ARBA00022452"/>
    </source>
</evidence>
<dbReference type="PANTHER" id="PTHR10997">
    <property type="entry name" value="IMPORTIN-7, 8, 11"/>
    <property type="match status" value="1"/>
</dbReference>
<dbReference type="SUPFAM" id="SSF57424">
    <property type="entry name" value="LDL receptor-like module"/>
    <property type="match status" value="1"/>
</dbReference>
<dbReference type="PROSITE" id="PS51412">
    <property type="entry name" value="MACPF_2"/>
    <property type="match status" value="1"/>
</dbReference>
<evidence type="ECO:0000256" key="5">
    <source>
        <dbReference type="ARBA" id="ARBA00007991"/>
    </source>
</evidence>
<comment type="similarity">
    <text evidence="5">Belongs to the importin beta family.</text>
</comment>
<keyword evidence="28" id="KW-1053">Target membrane</keyword>
<dbReference type="Gene3D" id="4.10.400.10">
    <property type="entry name" value="Low-density Lipoprotein Receptor"/>
    <property type="match status" value="1"/>
</dbReference>
<evidence type="ECO:0000256" key="32">
    <source>
        <dbReference type="PROSITE-ProRule" id="PRU00124"/>
    </source>
</evidence>
<dbReference type="GO" id="GO:0006606">
    <property type="term" value="P:protein import into nucleus"/>
    <property type="evidence" value="ECO:0007669"/>
    <property type="project" value="TreeGrafter"/>
</dbReference>
<dbReference type="PRINTS" id="PR00764">
    <property type="entry name" value="COMPLEMENTC9"/>
</dbReference>
<feature type="disulfide bond" evidence="32">
    <location>
        <begin position="90"/>
        <end position="108"/>
    </location>
</feature>
<dbReference type="Gene3D" id="1.25.10.10">
    <property type="entry name" value="Leucine-rich Repeat Variant"/>
    <property type="match status" value="1"/>
</dbReference>
<keyword evidence="19" id="KW-0391">Immunity</keyword>
<evidence type="ECO:0000256" key="28">
    <source>
        <dbReference type="ARBA" id="ARBA00023298"/>
    </source>
</evidence>
<keyword evidence="7" id="KW-0813">Transport</keyword>
<keyword evidence="21" id="KW-0653">Protein transport</keyword>
<keyword evidence="16 33" id="KW-0732">Signal</keyword>
<evidence type="ECO:0000256" key="1">
    <source>
        <dbReference type="ARBA" id="ARBA00004123"/>
    </source>
</evidence>
<keyword evidence="8" id="KW-1134">Transmembrane beta strand</keyword>
<comment type="similarity">
    <text evidence="6">Belongs to the complement C6/C7/C8/C9 family.</text>
</comment>
<dbReference type="GO" id="GO:0005829">
    <property type="term" value="C:cytosol"/>
    <property type="evidence" value="ECO:0007669"/>
    <property type="project" value="TreeGrafter"/>
</dbReference>
<keyword evidence="11" id="KW-0245">EGF-like domain</keyword>
<keyword evidence="12" id="KW-1052">Target cell membrane</keyword>
<dbReference type="FunFam" id="1.25.10.10:FF:000116">
    <property type="entry name" value="importin-11 isoform X1"/>
    <property type="match status" value="1"/>
</dbReference>
<name>A0A9D3P0I2_9TELE</name>
<keyword evidence="26" id="KW-0325">Glycoprotein</keyword>
<keyword evidence="20" id="KW-0180">Complement pathway</keyword>
<keyword evidence="22" id="KW-0007">Acetylation</keyword>
<dbReference type="InterPro" id="IPR058669">
    <property type="entry name" value="TPR_IPO7/11-like"/>
</dbReference>
<dbReference type="SUPFAM" id="SSF82895">
    <property type="entry name" value="TSP-1 type 1 repeat"/>
    <property type="match status" value="2"/>
</dbReference>
<gene>
    <name evidence="36" type="ORF">KOW79_003748</name>
</gene>
<evidence type="ECO:0000256" key="11">
    <source>
        <dbReference type="ARBA" id="ARBA00022536"/>
    </source>
</evidence>
<dbReference type="EMBL" id="JAHKSW010000005">
    <property type="protein sequence ID" value="KAG7331914.1"/>
    <property type="molecule type" value="Genomic_DNA"/>
</dbReference>
<keyword evidence="24" id="KW-0472">Membrane</keyword>
<dbReference type="SMART" id="SM00457">
    <property type="entry name" value="MACPF"/>
    <property type="match status" value="1"/>
</dbReference>
<feature type="chain" id="PRO_5039415297" description="Importin-11" evidence="33">
    <location>
        <begin position="22"/>
        <end position="1560"/>
    </location>
</feature>
<evidence type="ECO:0000256" key="27">
    <source>
        <dbReference type="ARBA" id="ARBA00023242"/>
    </source>
</evidence>
<proteinExistence type="inferred from homology"/>
<keyword evidence="25 32" id="KW-1015">Disulfide bond</keyword>
<evidence type="ECO:0000256" key="2">
    <source>
        <dbReference type="ARBA" id="ARBA00004276"/>
    </source>
</evidence>
<evidence type="ECO:0000256" key="16">
    <source>
        <dbReference type="ARBA" id="ARBA00022729"/>
    </source>
</evidence>
<dbReference type="SMART" id="SM00913">
    <property type="entry name" value="IBN_N"/>
    <property type="match status" value="1"/>
</dbReference>
<evidence type="ECO:0000256" key="18">
    <source>
        <dbReference type="ARBA" id="ARBA00022852"/>
    </source>
</evidence>
<keyword evidence="27" id="KW-0539">Nucleus</keyword>
<dbReference type="InterPro" id="IPR036383">
    <property type="entry name" value="TSP1_rpt_sf"/>
</dbReference>
<feature type="signal peptide" evidence="33">
    <location>
        <begin position="1"/>
        <end position="21"/>
    </location>
</feature>
<dbReference type="PROSITE" id="PS50166">
    <property type="entry name" value="IMPORTIN_B_NT"/>
    <property type="match status" value="1"/>
</dbReference>
<evidence type="ECO:0000256" key="19">
    <source>
        <dbReference type="ARBA" id="ARBA00022859"/>
    </source>
</evidence>
<evidence type="ECO:0000256" key="29">
    <source>
        <dbReference type="ARBA" id="ARBA00062902"/>
    </source>
</evidence>
<evidence type="ECO:0000256" key="24">
    <source>
        <dbReference type="ARBA" id="ARBA00023136"/>
    </source>
</evidence>
<evidence type="ECO:0000259" key="34">
    <source>
        <dbReference type="PROSITE" id="PS50166"/>
    </source>
</evidence>
<dbReference type="Proteomes" id="UP000824219">
    <property type="component" value="Linkage Group LG05"/>
</dbReference>
<dbReference type="GO" id="GO:0044218">
    <property type="term" value="C:other organism cell membrane"/>
    <property type="evidence" value="ECO:0007669"/>
    <property type="project" value="UniProtKB-KW"/>
</dbReference>
<evidence type="ECO:0000256" key="12">
    <source>
        <dbReference type="ARBA" id="ARBA00022537"/>
    </source>
</evidence>
<dbReference type="InterPro" id="IPR023415">
    <property type="entry name" value="LDLR_class-A_CS"/>
</dbReference>
<evidence type="ECO:0000256" key="10">
    <source>
        <dbReference type="ARBA" id="ARBA00022525"/>
    </source>
</evidence>
<reference evidence="36 37" key="1">
    <citation type="submission" date="2021-06" db="EMBL/GenBank/DDBJ databases">
        <title>Chromosome-level genome assembly of the red-tail catfish (Hemibagrus wyckioides).</title>
        <authorList>
            <person name="Shao F."/>
        </authorList>
    </citation>
    <scope>NUCLEOTIDE SEQUENCE [LARGE SCALE GENOMIC DNA]</scope>
    <source>
        <strain evidence="36">EC202008001</strain>
        <tissue evidence="36">Blood</tissue>
    </source>
</reference>
<comment type="subunit">
    <text evidence="29">Interacts with UBE2E3 and RPL12.</text>
</comment>
<dbReference type="PROSITE" id="PS50092">
    <property type="entry name" value="TSP1"/>
    <property type="match status" value="2"/>
</dbReference>
<accession>A0A9D3P0I2</accession>
<evidence type="ECO:0000256" key="9">
    <source>
        <dbReference type="ARBA" id="ARBA00022490"/>
    </source>
</evidence>
<feature type="domain" description="Importin N-terminal" evidence="34">
    <location>
        <begin position="601"/>
        <end position="673"/>
    </location>
</feature>
<dbReference type="PANTHER" id="PTHR10997:SF7">
    <property type="entry name" value="IMPORTIN-11"/>
    <property type="match status" value="1"/>
</dbReference>
<dbReference type="InterPro" id="IPR001494">
    <property type="entry name" value="Importin-beta_N"/>
</dbReference>
<organism evidence="36 37">
    <name type="scientific">Hemibagrus wyckioides</name>
    <dbReference type="NCBI Taxonomy" id="337641"/>
    <lineage>
        <taxon>Eukaryota</taxon>
        <taxon>Metazoa</taxon>
        <taxon>Chordata</taxon>
        <taxon>Craniata</taxon>
        <taxon>Vertebrata</taxon>
        <taxon>Euteleostomi</taxon>
        <taxon>Actinopterygii</taxon>
        <taxon>Neopterygii</taxon>
        <taxon>Teleostei</taxon>
        <taxon>Ostariophysi</taxon>
        <taxon>Siluriformes</taxon>
        <taxon>Bagridae</taxon>
        <taxon>Hemibagrus</taxon>
    </lineage>
</organism>
<evidence type="ECO:0000256" key="31">
    <source>
        <dbReference type="ARBA" id="ARBA00077811"/>
    </source>
</evidence>
<keyword evidence="18" id="KW-0204">Cytolysis</keyword>
<dbReference type="OrthoDB" id="361693at2759"/>
<keyword evidence="10" id="KW-0964">Secreted</keyword>
<evidence type="ECO:0000256" key="30">
    <source>
        <dbReference type="ARBA" id="ARBA00072254"/>
    </source>
</evidence>
<dbReference type="InterPro" id="IPR020864">
    <property type="entry name" value="MACPF"/>
</dbReference>
<dbReference type="Pfam" id="PF25758">
    <property type="entry name" value="TPR_IPO11"/>
    <property type="match status" value="1"/>
</dbReference>
<evidence type="ECO:0000256" key="26">
    <source>
        <dbReference type="ARBA" id="ARBA00023180"/>
    </source>
</evidence>
<dbReference type="InterPro" id="IPR001862">
    <property type="entry name" value="MAC_perforin"/>
</dbReference>
<dbReference type="SMART" id="SM00192">
    <property type="entry name" value="LDLa"/>
    <property type="match status" value="1"/>
</dbReference>
<keyword evidence="37" id="KW-1185">Reference proteome</keyword>
<dbReference type="PROSITE" id="PS50068">
    <property type="entry name" value="LDLRA_2"/>
    <property type="match status" value="1"/>
</dbReference>
<evidence type="ECO:0000256" key="20">
    <source>
        <dbReference type="ARBA" id="ARBA00022875"/>
    </source>
</evidence>
<dbReference type="Gene3D" id="2.20.100.10">
    <property type="entry name" value="Thrombospondin type-1 (TSP1) repeat"/>
    <property type="match status" value="2"/>
</dbReference>
<dbReference type="InterPro" id="IPR016024">
    <property type="entry name" value="ARM-type_fold"/>
</dbReference>
<keyword evidence="13" id="KW-0597">Phosphoprotein</keyword>
<evidence type="ECO:0000256" key="6">
    <source>
        <dbReference type="ARBA" id="ARBA00009214"/>
    </source>
</evidence>
<dbReference type="SMART" id="SM00209">
    <property type="entry name" value="TSP1"/>
    <property type="match status" value="2"/>
</dbReference>
<dbReference type="InterPro" id="IPR011989">
    <property type="entry name" value="ARM-like"/>
</dbReference>
<dbReference type="GO" id="GO:0006958">
    <property type="term" value="P:complement activation, classical pathway"/>
    <property type="evidence" value="ECO:0007669"/>
    <property type="project" value="UniProtKB-KW"/>
</dbReference>
<keyword evidence="23" id="KW-0473">Membrane attack complex</keyword>
<dbReference type="InterPro" id="IPR002172">
    <property type="entry name" value="LDrepeatLR_classA_rpt"/>
</dbReference>
<keyword evidence="17" id="KW-0677">Repeat</keyword>
<evidence type="ECO:0000256" key="14">
    <source>
        <dbReference type="ARBA" id="ARBA00022588"/>
    </source>
</evidence>
<evidence type="ECO:0000256" key="15">
    <source>
        <dbReference type="ARBA" id="ARBA00022692"/>
    </source>
</evidence>
<dbReference type="Pfam" id="PF03810">
    <property type="entry name" value="IBN_N"/>
    <property type="match status" value="1"/>
</dbReference>
<dbReference type="GO" id="GO:0045087">
    <property type="term" value="P:innate immune response"/>
    <property type="evidence" value="ECO:0007669"/>
    <property type="project" value="UniProtKB-KW"/>
</dbReference>
<evidence type="ECO:0000313" key="37">
    <source>
        <dbReference type="Proteomes" id="UP000824219"/>
    </source>
</evidence>
<dbReference type="InterPro" id="IPR036055">
    <property type="entry name" value="LDL_receptor-like_sf"/>
</dbReference>
<protein>
    <recommendedName>
        <fullName evidence="30">Importin-11</fullName>
    </recommendedName>
    <alternativeName>
        <fullName evidence="31">Ran-binding protein 11</fullName>
    </alternativeName>
</protein>
<dbReference type="Pfam" id="PF21195">
    <property type="entry name" value="EGF_C8A_B_C6"/>
    <property type="match status" value="1"/>
</dbReference>
<evidence type="ECO:0000256" key="25">
    <source>
        <dbReference type="ARBA" id="ARBA00023157"/>
    </source>
</evidence>
<keyword evidence="15" id="KW-0812">Transmembrane</keyword>
<dbReference type="InterPro" id="IPR000884">
    <property type="entry name" value="TSP1_rpt"/>
</dbReference>
<feature type="domain" description="MACPF" evidence="35">
    <location>
        <begin position="119"/>
        <end position="446"/>
    </location>
</feature>
<comment type="subcellular location">
    <subcellularLocation>
        <location evidence="3">Cytoplasm</location>
    </subcellularLocation>
    <subcellularLocation>
        <location evidence="1">Nucleus</location>
    </subcellularLocation>
    <subcellularLocation>
        <location evidence="4">Secreted</location>
    </subcellularLocation>
    <subcellularLocation>
        <location evidence="2">Target cell membrane</location>
        <topology evidence="2">Multi-pass membrane protein</topology>
    </subcellularLocation>
</comment>
<comment type="caution">
    <text evidence="32">Lacks conserved residue(s) required for the propagation of feature annotation.</text>
</comment>
<evidence type="ECO:0000256" key="3">
    <source>
        <dbReference type="ARBA" id="ARBA00004496"/>
    </source>
</evidence>
<evidence type="ECO:0000256" key="13">
    <source>
        <dbReference type="ARBA" id="ARBA00022553"/>
    </source>
</evidence>
<dbReference type="PRINTS" id="PR01705">
    <property type="entry name" value="TSP1REPEAT"/>
</dbReference>
<dbReference type="GO" id="GO:0005579">
    <property type="term" value="C:membrane attack complex"/>
    <property type="evidence" value="ECO:0007669"/>
    <property type="project" value="UniProtKB-KW"/>
</dbReference>
<dbReference type="PROSITE" id="PS01209">
    <property type="entry name" value="LDLRA_1"/>
    <property type="match status" value="1"/>
</dbReference>
<keyword evidence="9" id="KW-0963">Cytoplasm</keyword>
<evidence type="ECO:0000256" key="4">
    <source>
        <dbReference type="ARBA" id="ARBA00004613"/>
    </source>
</evidence>
<dbReference type="Pfam" id="PF00057">
    <property type="entry name" value="Ldl_recept_a"/>
    <property type="match status" value="1"/>
</dbReference>
<dbReference type="PROSITE" id="PS00279">
    <property type="entry name" value="MACPF_1"/>
    <property type="match status" value="1"/>
</dbReference>
<comment type="caution">
    <text evidence="36">The sequence shown here is derived from an EMBL/GenBank/DDBJ whole genome shotgun (WGS) entry which is preliminary data.</text>
</comment>